<dbReference type="EMBL" id="PVNG01000001">
    <property type="protein sequence ID" value="PRX70186.1"/>
    <property type="molecule type" value="Genomic_DNA"/>
</dbReference>
<name>A0A2T0NBD8_9ACTN</name>
<dbReference type="Proteomes" id="UP000238312">
    <property type="component" value="Unassembled WGS sequence"/>
</dbReference>
<sequence length="66" mass="7320">MAKCWPASRMADTSLKSGLLHCVPKHGSWVVRMSVGGVELGWWGEDDTGRRTMLGRADVIYDEEAL</sequence>
<comment type="caution">
    <text evidence="1">The sequence shown here is derived from an EMBL/GenBank/DDBJ whole genome shotgun (WGS) entry which is preliminary data.</text>
</comment>
<proteinExistence type="predicted"/>
<accession>A0A2T0NBD8</accession>
<protein>
    <submittedName>
        <fullName evidence="1">Uncharacterized protein</fullName>
    </submittedName>
</protein>
<reference evidence="1 2" key="1">
    <citation type="submission" date="2018-03" db="EMBL/GenBank/DDBJ databases">
        <title>Genomic Encyclopedia of Type Strains, Phase III (KMG-III): the genomes of soil and plant-associated and newly described type strains.</title>
        <authorList>
            <person name="Whitman W."/>
        </authorList>
    </citation>
    <scope>NUCLEOTIDE SEQUENCE [LARGE SCALE GENOMIC DNA]</scope>
    <source>
        <strain evidence="1 2">CGMCC 4.7104</strain>
    </source>
</reference>
<organism evidence="1 2">
    <name type="scientific">Nonomuraea fuscirosea</name>
    <dbReference type="NCBI Taxonomy" id="1291556"/>
    <lineage>
        <taxon>Bacteria</taxon>
        <taxon>Bacillati</taxon>
        <taxon>Actinomycetota</taxon>
        <taxon>Actinomycetes</taxon>
        <taxon>Streptosporangiales</taxon>
        <taxon>Streptosporangiaceae</taxon>
        <taxon>Nonomuraea</taxon>
    </lineage>
</organism>
<evidence type="ECO:0000313" key="1">
    <source>
        <dbReference type="EMBL" id="PRX70186.1"/>
    </source>
</evidence>
<dbReference type="AlphaFoldDB" id="A0A2T0NBD8"/>
<keyword evidence="2" id="KW-1185">Reference proteome</keyword>
<evidence type="ECO:0000313" key="2">
    <source>
        <dbReference type="Proteomes" id="UP000238312"/>
    </source>
</evidence>
<gene>
    <name evidence="1" type="ORF">B0I32_101273</name>
</gene>